<feature type="chain" id="PRO_5039159162" evidence="1">
    <location>
        <begin position="32"/>
        <end position="190"/>
    </location>
</feature>
<evidence type="ECO:0000313" key="3">
    <source>
        <dbReference type="Proteomes" id="UP000886860"/>
    </source>
</evidence>
<accession>A0A9D1GGG0</accession>
<comment type="caution">
    <text evidence="2">The sequence shown here is derived from an EMBL/GenBank/DDBJ whole genome shotgun (WGS) entry which is preliminary data.</text>
</comment>
<dbReference type="PANTHER" id="PTHR15852:SF54">
    <property type="entry name" value="PROTEIN SSUH2 HOMOLOG"/>
    <property type="match status" value="1"/>
</dbReference>
<evidence type="ECO:0000256" key="1">
    <source>
        <dbReference type="SAM" id="SignalP"/>
    </source>
</evidence>
<dbReference type="EMBL" id="DVKS01000016">
    <property type="protein sequence ID" value="HIT40667.1"/>
    <property type="molecule type" value="Genomic_DNA"/>
</dbReference>
<reference evidence="2" key="2">
    <citation type="journal article" date="2021" name="PeerJ">
        <title>Extensive microbial diversity within the chicken gut microbiome revealed by metagenomics and culture.</title>
        <authorList>
            <person name="Gilroy R."/>
            <person name="Ravi A."/>
            <person name="Getino M."/>
            <person name="Pursley I."/>
            <person name="Horton D.L."/>
            <person name="Alikhan N.F."/>
            <person name="Baker D."/>
            <person name="Gharbi K."/>
            <person name="Hall N."/>
            <person name="Watson M."/>
            <person name="Adriaenssens E.M."/>
            <person name="Foster-Nyarko E."/>
            <person name="Jarju S."/>
            <person name="Secka A."/>
            <person name="Antonio M."/>
            <person name="Oren A."/>
            <person name="Chaudhuri R.R."/>
            <person name="La Ragione R."/>
            <person name="Hildebrand F."/>
            <person name="Pallen M.J."/>
        </authorList>
    </citation>
    <scope>NUCLEOTIDE SEQUENCE</scope>
    <source>
        <strain evidence="2">CHK123-3438</strain>
    </source>
</reference>
<protein>
    <submittedName>
        <fullName evidence="2">Uncharacterized protein</fullName>
    </submittedName>
</protein>
<dbReference type="PANTHER" id="PTHR15852">
    <property type="entry name" value="PLASTID TRANSCRIPTIONALLY ACTIVE PROTEIN"/>
    <property type="match status" value="1"/>
</dbReference>
<reference evidence="2" key="1">
    <citation type="submission" date="2020-10" db="EMBL/GenBank/DDBJ databases">
        <authorList>
            <person name="Gilroy R."/>
        </authorList>
    </citation>
    <scope>NUCLEOTIDE SEQUENCE</scope>
    <source>
        <strain evidence="2">CHK123-3438</strain>
    </source>
</reference>
<dbReference type="SUPFAM" id="SSF57938">
    <property type="entry name" value="DnaJ/Hsp40 cysteine-rich domain"/>
    <property type="match status" value="1"/>
</dbReference>
<dbReference type="Proteomes" id="UP000886860">
    <property type="component" value="Unassembled WGS sequence"/>
</dbReference>
<dbReference type="AlphaFoldDB" id="A0A9D1GGG0"/>
<sequence length="190" mass="19292">MKNMKNQMKKFAAACFAALAIIAAAGMTSFAATETTTCTNCAGSGKAVCTWCGGEGWMTAAGTRYECISCGATGIRDCLQCLGKGTKTTGTPDPSPAAAQPAAGQTMIFSPVMLPSIGMGTMDTHTTCPICQGTGRKVCTSCSGNGFRETRKSGIDLGYGSSFYWVKSGCAACSGAGQAMCTHCGGDGMI</sequence>
<proteinExistence type="predicted"/>
<name>A0A9D1GGG0_9FIRM</name>
<feature type="signal peptide" evidence="1">
    <location>
        <begin position="1"/>
        <end position="31"/>
    </location>
</feature>
<dbReference type="Gene3D" id="2.10.230.10">
    <property type="entry name" value="Heat shock protein DnaJ, cysteine-rich domain"/>
    <property type="match status" value="1"/>
</dbReference>
<evidence type="ECO:0000313" key="2">
    <source>
        <dbReference type="EMBL" id="HIT40667.1"/>
    </source>
</evidence>
<dbReference type="InterPro" id="IPR036410">
    <property type="entry name" value="HSP_DnaJ_Cys-rich_dom_sf"/>
</dbReference>
<organism evidence="2 3">
    <name type="scientific">Candidatus Caccovicinus merdipullorum</name>
    <dbReference type="NCBI Taxonomy" id="2840724"/>
    <lineage>
        <taxon>Bacteria</taxon>
        <taxon>Bacillati</taxon>
        <taxon>Bacillota</taxon>
        <taxon>Clostridia</taxon>
        <taxon>Eubacteriales</taxon>
        <taxon>Candidatus Caccovicinus</taxon>
    </lineage>
</organism>
<gene>
    <name evidence="2" type="ORF">IAB60_00960</name>
</gene>
<keyword evidence="1" id="KW-0732">Signal</keyword>